<dbReference type="GO" id="GO:0016874">
    <property type="term" value="F:ligase activity"/>
    <property type="evidence" value="ECO:0007669"/>
    <property type="project" value="UniProtKB-KW"/>
</dbReference>
<keyword evidence="2" id="KW-0227">DNA damage</keyword>
<reference evidence="14 15" key="1">
    <citation type="submission" date="2020-02" db="EMBL/GenBank/DDBJ databases">
        <title>Synteny-based analysis reveals conserved mechanism for high triclosan tolerance in Pseudomonas, as well as instances of horizontal transfer.</title>
        <authorList>
            <person name="Mcfarland A.G."/>
            <person name="Bertucci H.K."/>
            <person name="Litmann E."/>
            <person name="Shen J."/>
            <person name="Huttenhower C."/>
            <person name="Hartmann E.M."/>
        </authorList>
    </citation>
    <scope>NUCLEOTIDE SEQUENCE [LARGE SCALE GENOMIC DNA]</scope>
    <source>
        <strain evidence="14 15">115A1</strain>
    </source>
</reference>
<evidence type="ECO:0000313" key="15">
    <source>
        <dbReference type="Proteomes" id="UP000786387"/>
    </source>
</evidence>
<dbReference type="InterPro" id="IPR052511">
    <property type="entry name" value="ATP-dep_Helicase"/>
</dbReference>
<dbReference type="NCBIfam" id="TIGR04121">
    <property type="entry name" value="DEXH_lig_assoc"/>
    <property type="match status" value="1"/>
</dbReference>
<keyword evidence="14" id="KW-0436">Ligase</keyword>
<evidence type="ECO:0000256" key="6">
    <source>
        <dbReference type="ARBA" id="ARBA00023125"/>
    </source>
</evidence>
<dbReference type="Proteomes" id="UP000786387">
    <property type="component" value="Unassembled WGS sequence"/>
</dbReference>
<sequence length="891" mass="98326">MKPIPSRPCRRCCHESGRGFSTPFAEKAGPGSGDVSVTLSEDWFASKGWQPFPFQREVWSAVEAGESGLLHATTGTGKTYAVWLGALARFAGNARPATKGSQPAPLTVLWITPMRALAADTARALQAPLDDLGLDWSVGLRTGDTSSSERARQGRRLPTALVTTPESLTLLLTRANARQAFGQIGMVIVDEWHELLGNKRGVQLQLALARLRLWHPQLMVWGLSATLGNQPDALDVLLPDGRGRLVQGRVAKDLKIDTLLPPAVERFPWAGHLGLRMLGQVVAEIDVASTSLVFTNTRSQSELWYQALLDERPDWAGLVALHHGSLSREVRDWVELGLKQGALKAVVCTSSLDLGVDFLPVERVLQIGSPKGIARLLQRAGRSGHAPGRVSRITLVPTNSLELVEAAAAQDAVAERRIEGREAPDKPLDVLVQHLVSMALGGGFRPDELRAEVRTAWSYRTLSDAEWDWALAFVRHGGHSLTAYPDYQRVEPDENGVWKVPSRRVALRHRMSIGTIVSDSSLHVKYWAKGGPGGSLGSVEEGFIARLRPGDCFLFAGRLLELVRVENMTAFVKRATGRKAAVPRWNGGRMPLSSELADAVVRRLASAARGEFNSPEMRLVQPLLQVQLAWSGLPAEDTLLAETLKSREGWHLFLYPFAGRHVHLGLASLIAWRIAQRTPLTFSIAVNDYGLELLSATEVDWSHWLTPELLTSDNLLHDVLGSLNAGELARRRFREIARIAGLVFSGYPGAQKSARQLQASSGLFFDVFRQYDPQNLLLDQAQQEVLRQELDVRRLEQTLARLRARRLDLHAIKRTTPLGFPLMVERFRESMSSEKLADRIRRMVADLEKAAGPGGYRPEPSAPLNVERDTAPKRKPRVSKDGTPRRKKPVA</sequence>
<dbReference type="InterPro" id="IPR011545">
    <property type="entry name" value="DEAD/DEAH_box_helicase_dom"/>
</dbReference>
<evidence type="ECO:0000256" key="9">
    <source>
        <dbReference type="ARBA" id="ARBA00093467"/>
    </source>
</evidence>
<dbReference type="SMART" id="SM00490">
    <property type="entry name" value="HELICc"/>
    <property type="match status" value="1"/>
</dbReference>
<dbReference type="Gene3D" id="3.40.50.300">
    <property type="entry name" value="P-loop containing nucleotide triphosphate hydrolases"/>
    <property type="match status" value="2"/>
</dbReference>
<proteinExistence type="inferred from homology"/>
<feature type="domain" description="Helicase C-terminal" evidence="13">
    <location>
        <begin position="280"/>
        <end position="439"/>
    </location>
</feature>
<evidence type="ECO:0000256" key="11">
    <source>
        <dbReference type="SAM" id="MobiDB-lite"/>
    </source>
</evidence>
<dbReference type="SMART" id="SM00487">
    <property type="entry name" value="DEXDc"/>
    <property type="match status" value="1"/>
</dbReference>
<comment type="similarity">
    <text evidence="9">Belongs to the Lhr helicase family. Lhr-Core subfamily.</text>
</comment>
<dbReference type="Pfam" id="PF19306">
    <property type="entry name" value="WHD_Lhr"/>
    <property type="match status" value="1"/>
</dbReference>
<dbReference type="Pfam" id="PF08494">
    <property type="entry name" value="DEAD_assoc"/>
    <property type="match status" value="1"/>
</dbReference>
<dbReference type="PANTHER" id="PTHR47962">
    <property type="entry name" value="ATP-DEPENDENT HELICASE LHR-RELATED-RELATED"/>
    <property type="match status" value="1"/>
</dbReference>
<dbReference type="CDD" id="cd18796">
    <property type="entry name" value="SF2_C_LHR"/>
    <property type="match status" value="1"/>
</dbReference>
<keyword evidence="8" id="KW-0413">Isomerase</keyword>
<feature type="coiled-coil region" evidence="10">
    <location>
        <begin position="778"/>
        <end position="805"/>
    </location>
</feature>
<name>A0ABR5Z2W9_9GAMM</name>
<evidence type="ECO:0000256" key="1">
    <source>
        <dbReference type="ARBA" id="ARBA00022741"/>
    </source>
</evidence>
<dbReference type="PROSITE" id="PS51194">
    <property type="entry name" value="HELICASE_CTER"/>
    <property type="match status" value="1"/>
</dbReference>
<dbReference type="InterPro" id="IPR014001">
    <property type="entry name" value="Helicase_ATP-bd"/>
</dbReference>
<dbReference type="PROSITE" id="PS51192">
    <property type="entry name" value="HELICASE_ATP_BIND_1"/>
    <property type="match status" value="1"/>
</dbReference>
<evidence type="ECO:0000313" key="14">
    <source>
        <dbReference type="EMBL" id="MBA1274502.1"/>
    </source>
</evidence>
<dbReference type="PIRSF" id="PIRSF037307">
    <property type="entry name" value="Lhr-like_helic_prd"/>
    <property type="match status" value="1"/>
</dbReference>
<dbReference type="InterPro" id="IPR013701">
    <property type="entry name" value="Lhr-like_DEAD/DEAH_assoc"/>
</dbReference>
<keyword evidence="15" id="KW-1185">Reference proteome</keyword>
<keyword evidence="1" id="KW-0547">Nucleotide-binding</keyword>
<evidence type="ECO:0000256" key="4">
    <source>
        <dbReference type="ARBA" id="ARBA00022806"/>
    </source>
</evidence>
<dbReference type="PANTHER" id="PTHR47962:SF3">
    <property type="entry name" value="LARGE ATP-DEPENDENT HELICASE-RELATED PROTEIN"/>
    <property type="match status" value="1"/>
</dbReference>
<dbReference type="EMBL" id="JAAMRF010000007">
    <property type="protein sequence ID" value="MBA1274502.1"/>
    <property type="molecule type" value="Genomic_DNA"/>
</dbReference>
<gene>
    <name evidence="14" type="ORF">G7026_14155</name>
</gene>
<feature type="compositionally biased region" description="Basic and acidic residues" evidence="11">
    <location>
        <begin position="866"/>
        <end position="884"/>
    </location>
</feature>
<keyword evidence="10" id="KW-0175">Coiled coil</keyword>
<evidence type="ECO:0000259" key="12">
    <source>
        <dbReference type="PROSITE" id="PS51192"/>
    </source>
</evidence>
<dbReference type="Pfam" id="PF00271">
    <property type="entry name" value="Helicase_C"/>
    <property type="match status" value="1"/>
</dbReference>
<dbReference type="SUPFAM" id="SSF52540">
    <property type="entry name" value="P-loop containing nucleoside triphosphate hydrolases"/>
    <property type="match status" value="1"/>
</dbReference>
<feature type="region of interest" description="Disordered" evidence="11">
    <location>
        <begin position="849"/>
        <end position="891"/>
    </location>
</feature>
<keyword evidence="7" id="KW-0234">DNA repair</keyword>
<dbReference type="InterPro" id="IPR045628">
    <property type="entry name" value="Lhr_WH_dom"/>
</dbReference>
<keyword evidence="6" id="KW-0238">DNA-binding</keyword>
<evidence type="ECO:0000259" key="13">
    <source>
        <dbReference type="PROSITE" id="PS51194"/>
    </source>
</evidence>
<evidence type="ECO:0000256" key="7">
    <source>
        <dbReference type="ARBA" id="ARBA00023204"/>
    </source>
</evidence>
<keyword evidence="5" id="KW-0067">ATP-binding</keyword>
<dbReference type="InterPro" id="IPR026362">
    <property type="entry name" value="DEXH_lig_assoc"/>
</dbReference>
<feature type="domain" description="Helicase ATP-binding" evidence="12">
    <location>
        <begin position="59"/>
        <end position="245"/>
    </location>
</feature>
<dbReference type="InterPro" id="IPR027417">
    <property type="entry name" value="P-loop_NTPase"/>
</dbReference>
<evidence type="ECO:0000256" key="3">
    <source>
        <dbReference type="ARBA" id="ARBA00022801"/>
    </source>
</evidence>
<protein>
    <submittedName>
        <fullName evidence="14">Ligase-associated DNA damage response DEXH box helicase</fullName>
    </submittedName>
</protein>
<keyword evidence="3" id="KW-0378">Hydrolase</keyword>
<evidence type="ECO:0000256" key="8">
    <source>
        <dbReference type="ARBA" id="ARBA00023235"/>
    </source>
</evidence>
<comment type="caution">
    <text evidence="14">The sequence shown here is derived from an EMBL/GenBank/DDBJ whole genome shotgun (WGS) entry which is preliminary data.</text>
</comment>
<evidence type="ECO:0000256" key="5">
    <source>
        <dbReference type="ARBA" id="ARBA00022840"/>
    </source>
</evidence>
<evidence type="ECO:0000256" key="2">
    <source>
        <dbReference type="ARBA" id="ARBA00022763"/>
    </source>
</evidence>
<evidence type="ECO:0000256" key="10">
    <source>
        <dbReference type="SAM" id="Coils"/>
    </source>
</evidence>
<dbReference type="InterPro" id="IPR017170">
    <property type="entry name" value="Lhr-like"/>
</dbReference>
<dbReference type="Pfam" id="PF00270">
    <property type="entry name" value="DEAD"/>
    <property type="match status" value="1"/>
</dbReference>
<accession>A0ABR5Z2W9</accession>
<organism evidence="14 15">
    <name type="scientific">Stutzerimonas azotifigens</name>
    <dbReference type="NCBI Taxonomy" id="291995"/>
    <lineage>
        <taxon>Bacteria</taxon>
        <taxon>Pseudomonadati</taxon>
        <taxon>Pseudomonadota</taxon>
        <taxon>Gammaproteobacteria</taxon>
        <taxon>Pseudomonadales</taxon>
        <taxon>Pseudomonadaceae</taxon>
        <taxon>Stutzerimonas</taxon>
    </lineage>
</organism>
<keyword evidence="4" id="KW-0347">Helicase</keyword>
<dbReference type="InterPro" id="IPR001650">
    <property type="entry name" value="Helicase_C-like"/>
</dbReference>